<reference evidence="3" key="1">
    <citation type="journal article" date="2013" name="Science">
        <title>Gene transfer from bacteria and archaea facilitated evolution of an extremophilic eukaryote.</title>
        <authorList>
            <person name="Schonknecht G."/>
            <person name="Chen W.H."/>
            <person name="Ternes C.M."/>
            <person name="Barbier G.G."/>
            <person name="Shrestha R.P."/>
            <person name="Stanke M."/>
            <person name="Brautigam A."/>
            <person name="Baker B.J."/>
            <person name="Banfield J.F."/>
            <person name="Garavito R.M."/>
            <person name="Carr K."/>
            <person name="Wilkerson C."/>
            <person name="Rensing S.A."/>
            <person name="Gagneul D."/>
            <person name="Dickenson N.E."/>
            <person name="Oesterhelt C."/>
            <person name="Lercher M.J."/>
            <person name="Weber A.P."/>
        </authorList>
    </citation>
    <scope>NUCLEOTIDE SEQUENCE [LARGE SCALE GENOMIC DNA]</scope>
    <source>
        <strain evidence="3">074W</strain>
    </source>
</reference>
<dbReference type="InterPro" id="IPR048485">
    <property type="entry name" value="COG5_helical"/>
</dbReference>
<name>M2VVZ7_GALSU</name>
<dbReference type="Pfam" id="PF20649">
    <property type="entry name" value="COG5_C"/>
    <property type="match status" value="1"/>
</dbReference>
<dbReference type="GO" id="GO:0006891">
    <property type="term" value="P:intra-Golgi vesicle-mediated transport"/>
    <property type="evidence" value="ECO:0007669"/>
    <property type="project" value="InterPro"/>
</dbReference>
<feature type="domain" description="Conserved oligomeric Golgi complex subunit 5 helical" evidence="1">
    <location>
        <begin position="194"/>
        <end position="400"/>
    </location>
</feature>
<proteinExistence type="predicted"/>
<dbReference type="KEGG" id="gsl:Gasu_49940"/>
<keyword evidence="3" id="KW-1185">Reference proteome</keyword>
<dbReference type="EMBL" id="KB454532">
    <property type="protein sequence ID" value="EME27396.1"/>
    <property type="molecule type" value="Genomic_DNA"/>
</dbReference>
<dbReference type="GeneID" id="17086309"/>
<sequence>MSKVEEESREGGWNGLEFQEFVQESFSPVSFVGNALSNRSVRHAMVTVERAVEQSKKTVEQELNKNQDLLISKIDKLDKSENNISGIMTASESLLKEVEKIEQLMGLPFSQTRDSILKLESVYQCLGILRDIICLERYVSRLKQVFPNVSDAATPESSGYLSSDHGNISAEEEGICDLCETAKLAQKLLDSSVLSHISITRQQAVYVNQCLSRLDWTIRRTLLERLEARSQVDVGNMLFGAYYLDNLQVTLDYVTQELILKVSQKIRETFFLDQGDNILAESISKKDLWKRLLSVKECILEGHRSILLLESILWRKYPWDSHKPLAAFLISKNLVQVSTERHSEEFSHHFLTRRFYLLIRDSLKSQVEATSTSSRGSLRAELFDMLVDMYPNIYQLLKEMEDSLYEQLADDDIFDSFISLAFNLGDSLFLSSKYGSFDLVSTFYPCEAHYFAKSFSRLSLPLEQLFENAESSFDEDAVGSFVKLIEAEFLSNLELIESPNMFLKNLGSIINMFVAKAEQSMNRVIGQEWDPTQSLFMDRLFSLSSFYNGILLFEENLKRFPTTLERKMKHMRMLELEITYSKGKLDDKLSTEGLSNWLNPDIQSAKESLSSISCIFIDEVFEKAFDCLLGLILLMHNSDGLKPSSVTRVSTGKDSQFLMTNREEFENVSKTVRGLKSLPFKRKDGAFH</sequence>
<gene>
    <name evidence="2" type="ORF">Gasu_49940</name>
</gene>
<dbReference type="InterPro" id="IPR019465">
    <property type="entry name" value="Cog5"/>
</dbReference>
<accession>M2VVZ7</accession>
<evidence type="ECO:0000313" key="3">
    <source>
        <dbReference type="Proteomes" id="UP000030680"/>
    </source>
</evidence>
<dbReference type="RefSeq" id="XP_005703916.1">
    <property type="nucleotide sequence ID" value="XM_005703859.1"/>
</dbReference>
<dbReference type="Gramene" id="EME27396">
    <property type="protein sequence ID" value="EME27396"/>
    <property type="gene ID" value="Gasu_49940"/>
</dbReference>
<organism evidence="2 3">
    <name type="scientific">Galdieria sulphuraria</name>
    <name type="common">Red alga</name>
    <dbReference type="NCBI Taxonomy" id="130081"/>
    <lineage>
        <taxon>Eukaryota</taxon>
        <taxon>Rhodophyta</taxon>
        <taxon>Bangiophyceae</taxon>
        <taxon>Galdieriales</taxon>
        <taxon>Galdieriaceae</taxon>
        <taxon>Galdieria</taxon>
    </lineage>
</organism>
<dbReference type="GO" id="GO:0017119">
    <property type="term" value="C:Golgi transport complex"/>
    <property type="evidence" value="ECO:0007669"/>
    <property type="project" value="InterPro"/>
</dbReference>
<protein>
    <recommendedName>
        <fullName evidence="1">Conserved oligomeric Golgi complex subunit 5 helical domain-containing protein</fullName>
    </recommendedName>
</protein>
<dbReference type="Proteomes" id="UP000030680">
    <property type="component" value="Unassembled WGS sequence"/>
</dbReference>
<dbReference type="OrthoDB" id="10343035at2759"/>
<dbReference type="PANTHER" id="PTHR13228">
    <property type="entry name" value="CONSERVED OLIGOMERIC GOLGI COMPLEX COMPONENT 5"/>
    <property type="match status" value="1"/>
</dbReference>
<evidence type="ECO:0000259" key="1">
    <source>
        <dbReference type="Pfam" id="PF20649"/>
    </source>
</evidence>
<evidence type="ECO:0000313" key="2">
    <source>
        <dbReference type="EMBL" id="EME27396.1"/>
    </source>
</evidence>
<dbReference type="AlphaFoldDB" id="M2VVZ7"/>
<dbReference type="PANTHER" id="PTHR13228:SF3">
    <property type="entry name" value="CONSERVED OLIGOMERIC GOLGI COMPLEX SUBUNIT 5"/>
    <property type="match status" value="1"/>
</dbReference>